<evidence type="ECO:0000259" key="4">
    <source>
        <dbReference type="PROSITE" id="PS50949"/>
    </source>
</evidence>
<evidence type="ECO:0000313" key="5">
    <source>
        <dbReference type="EMBL" id="KAB1636762.1"/>
    </source>
</evidence>
<keyword evidence="6" id="KW-1185">Reference proteome</keyword>
<keyword evidence="2" id="KW-0238">DNA-binding</keyword>
<dbReference type="Pfam" id="PF07729">
    <property type="entry name" value="FCD"/>
    <property type="match status" value="1"/>
</dbReference>
<dbReference type="Proteomes" id="UP000490386">
    <property type="component" value="Unassembled WGS sequence"/>
</dbReference>
<name>A0A7J5B184_9MICO</name>
<dbReference type="EMBL" id="WBJX01000005">
    <property type="protein sequence ID" value="KAB1636762.1"/>
    <property type="molecule type" value="Genomic_DNA"/>
</dbReference>
<dbReference type="InterPro" id="IPR008920">
    <property type="entry name" value="TF_FadR/GntR_C"/>
</dbReference>
<accession>A0A7J5B184</accession>
<sequence length="237" mass="26137">MIETPTHALLPESLTGGDLAYAELRSRIMSGEYAPHTVLRAQALAAEFGLSRTPIREALQRLAEAGLVAYIPNKGATVIGYTTEQMAETYFVRASLESRAAGLAADRMTDADAELLIDRIERMDPLVHASDQDEIVELGRLNREFHEHIVKVSGSLQLQTLLRSVSQVPMMIRNYQAYGDTFRIRSNHHHRDILTALQSGDSLWAEVAMRSHILAARNAVLQGPGSSLHADTSAHED</sequence>
<evidence type="ECO:0000313" key="6">
    <source>
        <dbReference type="Proteomes" id="UP000490386"/>
    </source>
</evidence>
<dbReference type="InterPro" id="IPR036388">
    <property type="entry name" value="WH-like_DNA-bd_sf"/>
</dbReference>
<organism evidence="5 6">
    <name type="scientific">Pseudoclavibacter terrae</name>
    <dbReference type="NCBI Taxonomy" id="1530195"/>
    <lineage>
        <taxon>Bacteria</taxon>
        <taxon>Bacillati</taxon>
        <taxon>Actinomycetota</taxon>
        <taxon>Actinomycetes</taxon>
        <taxon>Micrococcales</taxon>
        <taxon>Microbacteriaceae</taxon>
        <taxon>Pseudoclavibacter</taxon>
    </lineage>
</organism>
<protein>
    <submittedName>
        <fullName evidence="5">GntR family transcriptional regulator</fullName>
    </submittedName>
</protein>
<dbReference type="OrthoDB" id="7989071at2"/>
<keyword evidence="3" id="KW-0804">Transcription</keyword>
<evidence type="ECO:0000256" key="1">
    <source>
        <dbReference type="ARBA" id="ARBA00023015"/>
    </source>
</evidence>
<dbReference type="Gene3D" id="1.10.10.10">
    <property type="entry name" value="Winged helix-like DNA-binding domain superfamily/Winged helix DNA-binding domain"/>
    <property type="match status" value="1"/>
</dbReference>
<comment type="caution">
    <text evidence="5">The sequence shown here is derived from an EMBL/GenBank/DDBJ whole genome shotgun (WGS) entry which is preliminary data.</text>
</comment>
<dbReference type="Gene3D" id="1.20.120.530">
    <property type="entry name" value="GntR ligand-binding domain-like"/>
    <property type="match status" value="1"/>
</dbReference>
<dbReference type="PRINTS" id="PR00035">
    <property type="entry name" value="HTHGNTR"/>
</dbReference>
<dbReference type="InterPro" id="IPR036390">
    <property type="entry name" value="WH_DNA-bd_sf"/>
</dbReference>
<dbReference type="SMART" id="SM00895">
    <property type="entry name" value="FCD"/>
    <property type="match status" value="1"/>
</dbReference>
<dbReference type="RefSeq" id="WP_151424483.1">
    <property type="nucleotide sequence ID" value="NZ_CANKVH010000012.1"/>
</dbReference>
<feature type="domain" description="HTH gntR-type" evidence="4">
    <location>
        <begin position="14"/>
        <end position="81"/>
    </location>
</feature>
<dbReference type="SUPFAM" id="SSF46785">
    <property type="entry name" value="Winged helix' DNA-binding domain"/>
    <property type="match status" value="1"/>
</dbReference>
<dbReference type="PROSITE" id="PS50949">
    <property type="entry name" value="HTH_GNTR"/>
    <property type="match status" value="1"/>
</dbReference>
<reference evidence="5 6" key="1">
    <citation type="submission" date="2019-09" db="EMBL/GenBank/DDBJ databases">
        <title>Phylogeny of genus Pseudoclavibacter and closely related genus.</title>
        <authorList>
            <person name="Li Y."/>
        </authorList>
    </citation>
    <scope>NUCLEOTIDE SEQUENCE [LARGE SCALE GENOMIC DNA]</scope>
    <source>
        <strain evidence="5 6">THG-MD12</strain>
    </source>
</reference>
<dbReference type="PANTHER" id="PTHR43537:SF24">
    <property type="entry name" value="GLUCONATE OPERON TRANSCRIPTIONAL REPRESSOR"/>
    <property type="match status" value="1"/>
</dbReference>
<dbReference type="InterPro" id="IPR011711">
    <property type="entry name" value="GntR_C"/>
</dbReference>
<dbReference type="Pfam" id="PF00392">
    <property type="entry name" value="GntR"/>
    <property type="match status" value="1"/>
</dbReference>
<dbReference type="GO" id="GO:0003677">
    <property type="term" value="F:DNA binding"/>
    <property type="evidence" value="ECO:0007669"/>
    <property type="project" value="UniProtKB-KW"/>
</dbReference>
<dbReference type="AlphaFoldDB" id="A0A7J5B184"/>
<dbReference type="SMART" id="SM00345">
    <property type="entry name" value="HTH_GNTR"/>
    <property type="match status" value="1"/>
</dbReference>
<keyword evidence="1" id="KW-0805">Transcription regulation</keyword>
<dbReference type="CDD" id="cd07377">
    <property type="entry name" value="WHTH_GntR"/>
    <property type="match status" value="1"/>
</dbReference>
<evidence type="ECO:0000256" key="3">
    <source>
        <dbReference type="ARBA" id="ARBA00023163"/>
    </source>
</evidence>
<gene>
    <name evidence="5" type="ORF">F8O03_14405</name>
</gene>
<dbReference type="SUPFAM" id="SSF48008">
    <property type="entry name" value="GntR ligand-binding domain-like"/>
    <property type="match status" value="1"/>
</dbReference>
<dbReference type="InterPro" id="IPR000524">
    <property type="entry name" value="Tscrpt_reg_HTH_GntR"/>
</dbReference>
<proteinExistence type="predicted"/>
<evidence type="ECO:0000256" key="2">
    <source>
        <dbReference type="ARBA" id="ARBA00023125"/>
    </source>
</evidence>
<dbReference type="GO" id="GO:0003700">
    <property type="term" value="F:DNA-binding transcription factor activity"/>
    <property type="evidence" value="ECO:0007669"/>
    <property type="project" value="InterPro"/>
</dbReference>
<dbReference type="PANTHER" id="PTHR43537">
    <property type="entry name" value="TRANSCRIPTIONAL REGULATOR, GNTR FAMILY"/>
    <property type="match status" value="1"/>
</dbReference>